<dbReference type="HAMAP" id="MF_00920">
    <property type="entry name" value="FtsY"/>
    <property type="match status" value="1"/>
</dbReference>
<evidence type="ECO:0000256" key="9">
    <source>
        <dbReference type="HAMAP-Rule" id="MF_00920"/>
    </source>
</evidence>
<comment type="subunit">
    <text evidence="9">Part of the signal recognition particle protein translocation system, which is composed of SRP and FtsY.</text>
</comment>
<comment type="similarity">
    <text evidence="9">Belongs to the GTP-binding SRP family. FtsY subfamily.</text>
</comment>
<dbReference type="Pfam" id="PF02881">
    <property type="entry name" value="SRP54_N"/>
    <property type="match status" value="1"/>
</dbReference>
<reference evidence="11 12" key="1">
    <citation type="journal article" date="2021" name="Sci. Rep.">
        <title>The distribution of antibiotic resistance genes in chicken gut microbiota commensals.</title>
        <authorList>
            <person name="Juricova H."/>
            <person name="Matiasovicova J."/>
            <person name="Kubasova T."/>
            <person name="Cejkova D."/>
            <person name="Rychlik I."/>
        </authorList>
    </citation>
    <scope>NUCLEOTIDE SEQUENCE [LARGE SCALE GENOMIC DNA]</scope>
    <source>
        <strain evidence="11 12">An564</strain>
    </source>
</reference>
<keyword evidence="1 9" id="KW-1003">Cell membrane</keyword>
<dbReference type="SMART" id="SM00382">
    <property type="entry name" value="AAA"/>
    <property type="match status" value="1"/>
</dbReference>
<keyword evidence="6 9" id="KW-0472">Membrane</keyword>
<dbReference type="SMART" id="SM00962">
    <property type="entry name" value="SRP54"/>
    <property type="match status" value="1"/>
</dbReference>
<keyword evidence="4 9" id="KW-0378">Hydrolase</keyword>
<comment type="subcellular location">
    <subcellularLocation>
        <location evidence="9">Cell membrane</location>
        <topology evidence="9">Peripheral membrane protein</topology>
        <orientation evidence="9">Cytoplasmic side</orientation>
    </subcellularLocation>
    <subcellularLocation>
        <location evidence="9">Cytoplasm</location>
    </subcellularLocation>
</comment>
<sequence>MGFFEKISAGLKKTRDSLMGRLEDLAAGFTKVDEDFFDELEETLIMGDVGANVTMRIMDELRDRVRHAGITEPTEVIGQLREIITGLMGEESPLDLSTKPSVVLVIGVNGVGKTTTIGKMAAYLRGEGKQVLLAAADTFRAAAAEQLAVWADRAGAELIRHEEGSDPASVVFDAIHAGKSRGADVIICDTAGRLHNKKNLMDELSKIARVISRELPDAAVEVLLVLDATTGQNAISQARSFQEAAGITGIVLTKLDGTAKGGAVIGIREELGVPVKFIGVGEGIDDLRPFVPAEFAAALFEGQEL</sequence>
<keyword evidence="2 9" id="KW-0963">Cytoplasm</keyword>
<dbReference type="CDD" id="cd17874">
    <property type="entry name" value="FtsY"/>
    <property type="match status" value="1"/>
</dbReference>
<dbReference type="InterPro" id="IPR042101">
    <property type="entry name" value="SRP54_N_sf"/>
</dbReference>
<dbReference type="InterPro" id="IPR004390">
    <property type="entry name" value="SR_rcpt_FtsY"/>
</dbReference>
<gene>
    <name evidence="9 11" type="primary">ftsY</name>
    <name evidence="11" type="ORF">H9X81_01200</name>
</gene>
<dbReference type="InterPro" id="IPR013822">
    <property type="entry name" value="Signal_recog_particl_SRP54_hlx"/>
</dbReference>
<comment type="caution">
    <text evidence="11">The sequence shown here is derived from an EMBL/GenBank/DDBJ whole genome shotgun (WGS) entry which is preliminary data.</text>
</comment>
<evidence type="ECO:0000256" key="6">
    <source>
        <dbReference type="ARBA" id="ARBA00023136"/>
    </source>
</evidence>
<dbReference type="SMART" id="SM00963">
    <property type="entry name" value="SRP54_N"/>
    <property type="match status" value="1"/>
</dbReference>
<dbReference type="EMBL" id="JACSNR010000001">
    <property type="protein sequence ID" value="MBM6922311.1"/>
    <property type="molecule type" value="Genomic_DNA"/>
</dbReference>
<feature type="binding site" evidence="9">
    <location>
        <begin position="253"/>
        <end position="256"/>
    </location>
    <ligand>
        <name>GTP</name>
        <dbReference type="ChEBI" id="CHEBI:37565"/>
    </ligand>
</feature>
<evidence type="ECO:0000313" key="12">
    <source>
        <dbReference type="Proteomes" id="UP000724149"/>
    </source>
</evidence>
<keyword evidence="3 9" id="KW-0547">Nucleotide-binding</keyword>
<feature type="binding site" evidence="9">
    <location>
        <begin position="189"/>
        <end position="193"/>
    </location>
    <ligand>
        <name>GTP</name>
        <dbReference type="ChEBI" id="CHEBI:37565"/>
    </ligand>
</feature>
<comment type="function">
    <text evidence="9">Involved in targeting and insertion of nascent membrane proteins into the cytoplasmic membrane. Acts as a receptor for the complex formed by the signal recognition particle (SRP) and the ribosome-nascent chain (RNC).</text>
</comment>
<name>A0ABS2GJL5_9FIRM</name>
<keyword evidence="7 9" id="KW-0675">Receptor</keyword>
<keyword evidence="5 9" id="KW-0342">GTP-binding</keyword>
<comment type="catalytic activity">
    <reaction evidence="8 9">
        <text>GTP + H2O = GDP + phosphate + H(+)</text>
        <dbReference type="Rhea" id="RHEA:19669"/>
        <dbReference type="ChEBI" id="CHEBI:15377"/>
        <dbReference type="ChEBI" id="CHEBI:15378"/>
        <dbReference type="ChEBI" id="CHEBI:37565"/>
        <dbReference type="ChEBI" id="CHEBI:43474"/>
        <dbReference type="ChEBI" id="CHEBI:58189"/>
        <dbReference type="EC" id="3.6.5.4"/>
    </reaction>
</comment>
<keyword evidence="12" id="KW-1185">Reference proteome</keyword>
<evidence type="ECO:0000256" key="3">
    <source>
        <dbReference type="ARBA" id="ARBA00022741"/>
    </source>
</evidence>
<feature type="domain" description="SRP54-type proteins GTP-binding" evidence="10">
    <location>
        <begin position="274"/>
        <end position="287"/>
    </location>
</feature>
<evidence type="ECO:0000256" key="7">
    <source>
        <dbReference type="ARBA" id="ARBA00023170"/>
    </source>
</evidence>
<dbReference type="NCBIfam" id="TIGR00064">
    <property type="entry name" value="ftsY"/>
    <property type="match status" value="1"/>
</dbReference>
<evidence type="ECO:0000256" key="5">
    <source>
        <dbReference type="ARBA" id="ARBA00023134"/>
    </source>
</evidence>
<dbReference type="InterPro" id="IPR003593">
    <property type="entry name" value="AAA+_ATPase"/>
</dbReference>
<evidence type="ECO:0000259" key="10">
    <source>
        <dbReference type="PROSITE" id="PS00300"/>
    </source>
</evidence>
<dbReference type="Gene3D" id="1.20.120.140">
    <property type="entry name" value="Signal recognition particle SRP54, nucleotide-binding domain"/>
    <property type="match status" value="1"/>
</dbReference>
<organism evidence="11 12">
    <name type="scientific">Hydrogenoanaerobacterium saccharovorans</name>
    <dbReference type="NCBI Taxonomy" id="474960"/>
    <lineage>
        <taxon>Bacteria</taxon>
        <taxon>Bacillati</taxon>
        <taxon>Bacillota</taxon>
        <taxon>Clostridia</taxon>
        <taxon>Eubacteriales</taxon>
        <taxon>Oscillospiraceae</taxon>
        <taxon>Hydrogenoanaerobacterium</taxon>
    </lineage>
</organism>
<dbReference type="Pfam" id="PF00448">
    <property type="entry name" value="SRP54"/>
    <property type="match status" value="1"/>
</dbReference>
<evidence type="ECO:0000256" key="4">
    <source>
        <dbReference type="ARBA" id="ARBA00022801"/>
    </source>
</evidence>
<dbReference type="SUPFAM" id="SSF52540">
    <property type="entry name" value="P-loop containing nucleoside triphosphate hydrolases"/>
    <property type="match status" value="1"/>
</dbReference>
<dbReference type="SUPFAM" id="SSF47364">
    <property type="entry name" value="Domain of the SRP/SRP receptor G-proteins"/>
    <property type="match status" value="1"/>
</dbReference>
<dbReference type="EC" id="3.6.5.4" evidence="9"/>
<evidence type="ECO:0000256" key="1">
    <source>
        <dbReference type="ARBA" id="ARBA00022475"/>
    </source>
</evidence>
<dbReference type="PANTHER" id="PTHR43134:SF1">
    <property type="entry name" value="SIGNAL RECOGNITION PARTICLE RECEPTOR SUBUNIT ALPHA"/>
    <property type="match status" value="1"/>
</dbReference>
<accession>A0ABS2GJL5</accession>
<dbReference type="InterPro" id="IPR027417">
    <property type="entry name" value="P-loop_NTPase"/>
</dbReference>
<dbReference type="RefSeq" id="WP_204719287.1">
    <property type="nucleotide sequence ID" value="NZ_JACSNR010000001.1"/>
</dbReference>
<protein>
    <recommendedName>
        <fullName evidence="9">Signal recognition particle receptor FtsY</fullName>
        <shortName evidence="9">SRP receptor</shortName>
        <ecNumber evidence="9">3.6.5.4</ecNumber>
    </recommendedName>
</protein>
<dbReference type="Gene3D" id="3.40.50.300">
    <property type="entry name" value="P-loop containing nucleotide triphosphate hydrolases"/>
    <property type="match status" value="1"/>
</dbReference>
<dbReference type="PROSITE" id="PS00300">
    <property type="entry name" value="SRP54"/>
    <property type="match status" value="1"/>
</dbReference>
<evidence type="ECO:0000256" key="2">
    <source>
        <dbReference type="ARBA" id="ARBA00022490"/>
    </source>
</evidence>
<dbReference type="PANTHER" id="PTHR43134">
    <property type="entry name" value="SIGNAL RECOGNITION PARTICLE RECEPTOR SUBUNIT ALPHA"/>
    <property type="match status" value="1"/>
</dbReference>
<feature type="binding site" evidence="9">
    <location>
        <begin position="107"/>
        <end position="114"/>
    </location>
    <ligand>
        <name>GTP</name>
        <dbReference type="ChEBI" id="CHEBI:37565"/>
    </ligand>
</feature>
<proteinExistence type="inferred from homology"/>
<evidence type="ECO:0000313" key="11">
    <source>
        <dbReference type="EMBL" id="MBM6922311.1"/>
    </source>
</evidence>
<dbReference type="InterPro" id="IPR000897">
    <property type="entry name" value="SRP54_GTPase_dom"/>
</dbReference>
<dbReference type="InterPro" id="IPR036225">
    <property type="entry name" value="SRP/SRP_N"/>
</dbReference>
<dbReference type="Proteomes" id="UP000724149">
    <property type="component" value="Unassembled WGS sequence"/>
</dbReference>
<evidence type="ECO:0000256" key="8">
    <source>
        <dbReference type="ARBA" id="ARBA00048027"/>
    </source>
</evidence>